<evidence type="ECO:0000313" key="4">
    <source>
        <dbReference type="EMBL" id="CAB4204343.1"/>
    </source>
</evidence>
<dbReference type="EMBL" id="LR796900">
    <property type="protein sequence ID" value="CAB4173326.1"/>
    <property type="molecule type" value="Genomic_DNA"/>
</dbReference>
<evidence type="ECO:0000313" key="3">
    <source>
        <dbReference type="EMBL" id="CAB4184857.1"/>
    </source>
</evidence>
<reference evidence="5" key="1">
    <citation type="submission" date="2020-05" db="EMBL/GenBank/DDBJ databases">
        <authorList>
            <person name="Chiriac C."/>
            <person name="Salcher M."/>
            <person name="Ghai R."/>
            <person name="Kavagutti S V."/>
        </authorList>
    </citation>
    <scope>NUCLEOTIDE SEQUENCE</scope>
</reference>
<protein>
    <submittedName>
        <fullName evidence="5">Uncharacterized protein</fullName>
    </submittedName>
</protein>
<dbReference type="EMBL" id="LR797336">
    <property type="protein sequence ID" value="CAB4204343.1"/>
    <property type="molecule type" value="Genomic_DNA"/>
</dbReference>
<dbReference type="EMBL" id="LR797068">
    <property type="protein sequence ID" value="CAB4184857.1"/>
    <property type="molecule type" value="Genomic_DNA"/>
</dbReference>
<accession>A0A6J7XQ56</accession>
<sequence length="110" mass="12446">MSYTPGPWKILDDYDQGIRPCHPAKGCSFGYAPIAKIVGDKRTTNGEINRANARLITAAPEMLELLRTFVGWYSNKETDNFHKVMPFKNQPPEIQDAMKLIKKITGESYV</sequence>
<evidence type="ECO:0000313" key="1">
    <source>
        <dbReference type="EMBL" id="CAB4154013.1"/>
    </source>
</evidence>
<evidence type="ECO:0000313" key="2">
    <source>
        <dbReference type="EMBL" id="CAB4173326.1"/>
    </source>
</evidence>
<gene>
    <name evidence="3" type="ORF">UFOVP1115_44</name>
    <name evidence="4" type="ORF">UFOVP1390_58</name>
    <name evidence="5" type="ORF">UFOVP1567_43</name>
    <name evidence="1" type="ORF">UFOVP626_52</name>
    <name evidence="2" type="ORF">UFOVP951_47</name>
</gene>
<name>A0A6J7XQ56_9CAUD</name>
<proteinExistence type="predicted"/>
<dbReference type="EMBL" id="LR796605">
    <property type="protein sequence ID" value="CAB4154013.1"/>
    <property type="molecule type" value="Genomic_DNA"/>
</dbReference>
<organism evidence="5">
    <name type="scientific">uncultured Caudovirales phage</name>
    <dbReference type="NCBI Taxonomy" id="2100421"/>
    <lineage>
        <taxon>Viruses</taxon>
        <taxon>Duplodnaviria</taxon>
        <taxon>Heunggongvirae</taxon>
        <taxon>Uroviricota</taxon>
        <taxon>Caudoviricetes</taxon>
        <taxon>Peduoviridae</taxon>
        <taxon>Maltschvirus</taxon>
        <taxon>Maltschvirus maltsch</taxon>
    </lineage>
</organism>
<dbReference type="EMBL" id="LR798459">
    <property type="protein sequence ID" value="CAB5238445.1"/>
    <property type="molecule type" value="Genomic_DNA"/>
</dbReference>
<evidence type="ECO:0000313" key="5">
    <source>
        <dbReference type="EMBL" id="CAB5238445.1"/>
    </source>
</evidence>